<dbReference type="AlphaFoldDB" id="A0A176S5E9"/>
<keyword evidence="2" id="KW-1185">Reference proteome</keyword>
<accession>A0A176S5E9</accession>
<gene>
    <name evidence="1" type="ORF">THIOM_001009</name>
</gene>
<proteinExistence type="predicted"/>
<organism evidence="1 2">
    <name type="scientific">Candidatus Thiomargarita nelsonii</name>
    <dbReference type="NCBI Taxonomy" id="1003181"/>
    <lineage>
        <taxon>Bacteria</taxon>
        <taxon>Pseudomonadati</taxon>
        <taxon>Pseudomonadota</taxon>
        <taxon>Gammaproteobacteria</taxon>
        <taxon>Thiotrichales</taxon>
        <taxon>Thiotrichaceae</taxon>
        <taxon>Thiomargarita</taxon>
    </lineage>
</organism>
<sequence length="61" mass="7246">MSLSFLLKYFLFIYSLLLNRRACKLRLCNNSVMNVWLIVAPWLSTKIIYFKLNNLVCLSRS</sequence>
<evidence type="ECO:0000313" key="1">
    <source>
        <dbReference type="EMBL" id="OAD23164.1"/>
    </source>
</evidence>
<dbReference type="EMBL" id="LUTY01000513">
    <property type="protein sequence ID" value="OAD23164.1"/>
    <property type="molecule type" value="Genomic_DNA"/>
</dbReference>
<reference evidence="1 2" key="1">
    <citation type="submission" date="2016-05" db="EMBL/GenBank/DDBJ databases">
        <title>Single-cell genome of chain-forming Candidatus Thiomargarita nelsonii and comparison to other large sulfur-oxidizing bacteria.</title>
        <authorList>
            <person name="Winkel M."/>
            <person name="Salman V."/>
            <person name="Woyke T."/>
            <person name="Schulz-Vogt H."/>
            <person name="Richter M."/>
            <person name="Flood B."/>
            <person name="Bailey J."/>
            <person name="Amann R."/>
            <person name="Mussmann M."/>
        </authorList>
    </citation>
    <scope>NUCLEOTIDE SEQUENCE [LARGE SCALE GENOMIC DNA]</scope>
    <source>
        <strain evidence="1 2">THI036</strain>
    </source>
</reference>
<evidence type="ECO:0000313" key="2">
    <source>
        <dbReference type="Proteomes" id="UP000076962"/>
    </source>
</evidence>
<dbReference type="Proteomes" id="UP000076962">
    <property type="component" value="Unassembled WGS sequence"/>
</dbReference>
<protein>
    <submittedName>
        <fullName evidence="1">Uncharacterized protein</fullName>
    </submittedName>
</protein>
<name>A0A176S5E9_9GAMM</name>
<comment type="caution">
    <text evidence="1">The sequence shown here is derived from an EMBL/GenBank/DDBJ whole genome shotgun (WGS) entry which is preliminary data.</text>
</comment>